<dbReference type="EMBL" id="KQ087210">
    <property type="protein sequence ID" value="KLT42035.1"/>
    <property type="molecule type" value="Genomic_DNA"/>
</dbReference>
<name>A0A0J0XLR4_9TREE</name>
<dbReference type="GeneID" id="28983939"/>
<organism evidence="2 3">
    <name type="scientific">Cutaneotrichosporon oleaginosum</name>
    <dbReference type="NCBI Taxonomy" id="879819"/>
    <lineage>
        <taxon>Eukaryota</taxon>
        <taxon>Fungi</taxon>
        <taxon>Dikarya</taxon>
        <taxon>Basidiomycota</taxon>
        <taxon>Agaricomycotina</taxon>
        <taxon>Tremellomycetes</taxon>
        <taxon>Trichosporonales</taxon>
        <taxon>Trichosporonaceae</taxon>
        <taxon>Cutaneotrichosporon</taxon>
    </lineage>
</organism>
<feature type="transmembrane region" description="Helical" evidence="1">
    <location>
        <begin position="35"/>
        <end position="61"/>
    </location>
</feature>
<evidence type="ECO:0000313" key="2">
    <source>
        <dbReference type="EMBL" id="KLT42035.1"/>
    </source>
</evidence>
<evidence type="ECO:0000313" key="3">
    <source>
        <dbReference type="Proteomes" id="UP000053611"/>
    </source>
</evidence>
<accession>A0A0J0XLR4</accession>
<gene>
    <name evidence="2" type="ORF">CC85DRAFT_285963</name>
</gene>
<proteinExistence type="predicted"/>
<keyword evidence="1" id="KW-0812">Transmembrane</keyword>
<dbReference type="Proteomes" id="UP000053611">
    <property type="component" value="Unassembled WGS sequence"/>
</dbReference>
<evidence type="ECO:0000256" key="1">
    <source>
        <dbReference type="SAM" id="Phobius"/>
    </source>
</evidence>
<keyword evidence="1" id="KW-1133">Transmembrane helix</keyword>
<reference evidence="2 3" key="1">
    <citation type="submission" date="2015-03" db="EMBL/GenBank/DDBJ databases">
        <title>Genomics and transcriptomics of the oil-accumulating basidiomycete yeast T. oleaginosus allow insights into substrate utilization and the diverse evolutionary trajectories of mating systems in fungi.</title>
        <authorList>
            <consortium name="DOE Joint Genome Institute"/>
            <person name="Kourist R."/>
            <person name="Kracht O."/>
            <person name="Bracharz F."/>
            <person name="Lipzen A."/>
            <person name="Nolan M."/>
            <person name="Ohm R."/>
            <person name="Grigoriev I."/>
            <person name="Sun S."/>
            <person name="Heitman J."/>
            <person name="Bruck T."/>
            <person name="Nowrousian M."/>
        </authorList>
    </citation>
    <scope>NUCLEOTIDE SEQUENCE [LARGE SCALE GENOMIC DNA]</scope>
    <source>
        <strain evidence="2 3">IBC0246</strain>
    </source>
</reference>
<keyword evidence="1" id="KW-0472">Membrane</keyword>
<dbReference type="AlphaFoldDB" id="A0A0J0XLR4"/>
<keyword evidence="3" id="KW-1185">Reference proteome</keyword>
<dbReference type="RefSeq" id="XP_018278526.1">
    <property type="nucleotide sequence ID" value="XM_018423336.1"/>
</dbReference>
<protein>
    <submittedName>
        <fullName evidence="2">Uncharacterized protein</fullName>
    </submittedName>
</protein>
<sequence>MRSSGMAACATSTSFSRRALDWGVHDACVAQAPDLFSWHFFSVLSTSVDAISALLVAWYLVPDNSRGRCLTPYAY</sequence>